<feature type="compositionally biased region" description="Basic and acidic residues" evidence="3">
    <location>
        <begin position="2269"/>
        <end position="2279"/>
    </location>
</feature>
<feature type="region of interest" description="Disordered" evidence="3">
    <location>
        <begin position="38"/>
        <end position="190"/>
    </location>
</feature>
<feature type="domain" description="YSIRK Gram-positive signal peptide" evidence="5">
    <location>
        <begin position="3"/>
        <end position="28"/>
    </location>
</feature>
<dbReference type="InterPro" id="IPR024968">
    <property type="entry name" value="SlpA_C_lactobacillus"/>
</dbReference>
<feature type="compositionally biased region" description="Basic and acidic residues" evidence="3">
    <location>
        <begin position="3027"/>
        <end position="3046"/>
    </location>
</feature>
<dbReference type="Proteomes" id="UP001164557">
    <property type="component" value="Chromosome"/>
</dbReference>
<evidence type="ECO:0000256" key="1">
    <source>
        <dbReference type="ARBA" id="ARBA00022729"/>
    </source>
</evidence>
<dbReference type="NCBIfam" id="TIGR01168">
    <property type="entry name" value="YSIRK_signal"/>
    <property type="match status" value="1"/>
</dbReference>
<proteinExistence type="predicted"/>
<dbReference type="Pfam" id="PF07564">
    <property type="entry name" value="DUF1542"/>
    <property type="match status" value="3"/>
</dbReference>
<feature type="coiled-coil region" evidence="2">
    <location>
        <begin position="1020"/>
        <end position="1064"/>
    </location>
</feature>
<evidence type="ECO:0000259" key="5">
    <source>
        <dbReference type="Pfam" id="PF04650"/>
    </source>
</evidence>
<feature type="domain" description="S-layer protein C-terminal" evidence="4">
    <location>
        <begin position="3260"/>
        <end position="3321"/>
    </location>
</feature>
<name>A0AA47GHK3_9LACO</name>
<feature type="domain" description="S-layer protein C-terminal" evidence="4">
    <location>
        <begin position="3351"/>
        <end position="3404"/>
    </location>
</feature>
<evidence type="ECO:0000256" key="2">
    <source>
        <dbReference type="SAM" id="Coils"/>
    </source>
</evidence>
<protein>
    <submittedName>
        <fullName evidence="7">SLAP domain-containing protein</fullName>
    </submittedName>
</protein>
<dbReference type="EMBL" id="CP084389">
    <property type="protein sequence ID" value="UZX30337.1"/>
    <property type="molecule type" value="Genomic_DNA"/>
</dbReference>
<dbReference type="InterPro" id="IPR011439">
    <property type="entry name" value="DUF1542"/>
</dbReference>
<feature type="coiled-coil region" evidence="2">
    <location>
        <begin position="2458"/>
        <end position="2485"/>
    </location>
</feature>
<feature type="domain" description="S-layer protein C-terminal" evidence="4">
    <location>
        <begin position="3405"/>
        <end position="3464"/>
    </location>
</feature>
<feature type="region of interest" description="Disordered" evidence="3">
    <location>
        <begin position="2712"/>
        <end position="2752"/>
    </location>
</feature>
<feature type="compositionally biased region" description="Basic and acidic residues" evidence="3">
    <location>
        <begin position="2713"/>
        <end position="2729"/>
    </location>
</feature>
<feature type="compositionally biased region" description="Basic and acidic residues" evidence="3">
    <location>
        <begin position="95"/>
        <end position="124"/>
    </location>
</feature>
<dbReference type="Pfam" id="PF04650">
    <property type="entry name" value="YSIRK_signal"/>
    <property type="match status" value="1"/>
</dbReference>
<accession>A0AA47GHK3</accession>
<feature type="coiled-coil region" evidence="2">
    <location>
        <begin position="1932"/>
        <end position="1968"/>
    </location>
</feature>
<dbReference type="InterPro" id="IPR005877">
    <property type="entry name" value="YSIRK_signal_dom"/>
</dbReference>
<feature type="compositionally biased region" description="Polar residues" evidence="3">
    <location>
        <begin position="38"/>
        <end position="61"/>
    </location>
</feature>
<feature type="region of interest" description="Disordered" evidence="3">
    <location>
        <begin position="3027"/>
        <end position="3062"/>
    </location>
</feature>
<reference evidence="7" key="1">
    <citation type="submission" date="2021-09" db="EMBL/GenBank/DDBJ databases">
        <title>Lactobacillus species from Apis mellifera, Switzerland.</title>
        <authorList>
            <person name="Pfister J."/>
            <person name="Brown A."/>
            <person name="Neumann P."/>
            <person name="Collaud A."/>
            <person name="Retschnig G."/>
            <person name="Perreten V."/>
        </authorList>
    </citation>
    <scope>NUCLEOTIDE SEQUENCE</scope>
    <source>
        <strain evidence="7">IBH002</strain>
    </source>
</reference>
<keyword evidence="1" id="KW-0732">Signal</keyword>
<feature type="domain" description="DUF1542" evidence="6">
    <location>
        <begin position="1627"/>
        <end position="1703"/>
    </location>
</feature>
<feature type="domain" description="DUF1542" evidence="6">
    <location>
        <begin position="1717"/>
        <end position="1790"/>
    </location>
</feature>
<feature type="region of interest" description="Disordered" evidence="3">
    <location>
        <begin position="3153"/>
        <end position="3193"/>
    </location>
</feature>
<dbReference type="RefSeq" id="WP_046327022.1">
    <property type="nucleotide sequence ID" value="NZ_CP084389.1"/>
</dbReference>
<feature type="compositionally biased region" description="Polar residues" evidence="3">
    <location>
        <begin position="125"/>
        <end position="141"/>
    </location>
</feature>
<evidence type="ECO:0000259" key="4">
    <source>
        <dbReference type="Pfam" id="PF03217"/>
    </source>
</evidence>
<feature type="domain" description="DUF1542" evidence="6">
    <location>
        <begin position="2207"/>
        <end position="2276"/>
    </location>
</feature>
<gene>
    <name evidence="7" type="ORF">LDX53_03830</name>
</gene>
<feature type="compositionally biased region" description="Low complexity" evidence="3">
    <location>
        <begin position="83"/>
        <end position="94"/>
    </location>
</feature>
<sequence>MQDKQDHFSIRKLSIGAASVLLGFTFFGLNSQSVKADTIDPSQNITEESNRDNSNTETKQTGTKDKTKSDAAASKKKNETDLSTFSGLSSFLKSSKTDEVKDTSSKDKTDTTAKDKTDKDKQETPDSTGNSATTPATGSDEGNQDTTTDKTPTDITGSDDQNSDSSKLPADVTGDTTNSGKDTDTTQDSKANEAKKLANDTANDDKTGDTPTVINGIAHVYNWNQLVYALDNKECFDKDRQNPDETKRISEIDIMNNIVADNKGGQNGLDVYGRTLLIKSYDADGRTNKYKIDFNGYHPRIRGNSSEVTNLTYSNLELWCADYWGIIMTDRNNSSSKPHDGKGEKIGVSNLTFNNIDFHGSQMVHSASDTHITFTGTNTAETIYTPYKDGGASSANHQQLFEFGGSDNSIDFKGDFTGATFGGNVIEMGGSNCYVTVEKDVTVTLNPRLNSDGKTLGNNPAENTGAVHAIYISGTGKVDVKGELNINVGIEKGDNAYQGKLDANRATAIRLNDKASQFTVESGGSVKITTNGDISDSNSGNLIYDGGNFTVKPDGKLSIIGKHMGDYKGTLVQIAGVANVQNGTFEIRLEEDPNHPYDKSDPTSAQNKDAQIFGAGTNPIVLVDVTGSDSKLIVNNPQSLVLDSHLNTATGTSIIGDSSAVTITNVRQKLNFLGNSLTLPPFHTLQVSKDSKTKNIVVDKLVLLNGQGGKNGEYMFTPELWAKVSELPYFKIPALKNIKTLLDELAAEGNPINYDTIFSKIIDAAFSDPKNIGYNDIAFGPANSSGFLDIKPENVTATANVDASGKKDGSWTISGTVDGYKSDKDGPDSDLKNPFREFLKLPLGTKAYIMAEIDYGKGTTTLSLNNNIEDPPYQYTNNGDNDLPTAFAGEVTKSENGNYIFKVNVPADVVGKINSNTKIKLTPTANFIDYNPLDKDSKERPVIVSILKIAQDTAAKNIKSKVNAANDLDNQFPKSDPKSKEQVALETAINNAAEVAKTALDPGYESGKSVYGAGNVNEVSQREENALKDLQTAMDAAQKVVKQIHDAEKAKEEAQKAITTAANNAISRVKQQSALTDAEKAQYIDAINSAEKVALENPSTNKNSIYNPANKPSDITNIQNAFENKVNKEAAKAEVAGYTENGKKTLGVSSDEIDEALSEQLKAIDDATDVVKAENDAKSTILGKLKASAKAKVQKDARDAKTGLGVESDKNIDKAVSDAEADIDGHTDFNEIKKDMTNGQNNVLSKYKDAAKNQLAEVAKSDKKALGVESDSNIDQAVDNANTLISQASSVELVTEDLNSAKSNIADKFKDSAKKQVQDYADEAKSNLGVDTDTGIDAAAKTAEDAIDGDTAASAIGTDITNGKNAILAAYKDSAKKQLDQAEKDIESKLENVKGLTADDIEKAKKVAKGLLTNNEKTGYKDKVDAAETFEDVNTATKDGIAALNKLLTDKSSLGNKNDAIDAINQARDKAINDINDKTKYPNLSDEDRNSLINTIKDDATEGVDNVNKDTDPAKIKTDKQAAIDKINSVTATASSKDLADLKNEQKSQTAALQDAAAKAKETIDQIDNKYLSPSDKQYYKDLIDKHAASATNAINSASNKDDIDTAEKDGESNINSDLVSAQVAAAKSQAIAELNKAKSDDKKAINDVHKNGTLSDDDWEKALDAIDNAYTTAITAVSNDHTPADIVTDKNTGINAMQTVVDSVSGNAEQAELAKTKNKAIADLKDQAQELHDHIQADPNLSNTEKNDYLDQVASALNNAEQAVSAADKNTVNSAHNAGIEELNNIRNNADLQSARDKALTDLQNEFNTDNAAIDGLTNISTAGKTGIKTDLQNAYNEAVNKVKDPTSNTIALINSTSDAGITNMENILGKAKGLDQTIADDQQKLEDYAQKAIDRINSSTMSDADKGKAIKDIQNARDDAQGEVGNKLTVEDANQAEKDGETSIQKAEAKANKNDMDKAKDAAKARINGVRDKALQNLKDVYDGLTVDEQKQAQAAYDKAVKDIPALAEQAESAIDKSFDKGAISDLTNDAINSINTTGDTANVAMTKVVAVQAVKDAAQAAKDKLTNERDKTGVDDVANLGIADINAATTSSTVLDIKDNALNSIKNIKDSGTGDASADDALWDKKNAANKELAQELADTTGAIDKLTDLTAEQKKQFKAQAQAAHDRAHIRIEGATEDQIDSEKGLGKTNIDKALTDAKLQAVKNVAKADVDKTADDAIDKVNKDDTINKDDKQNIIDNINKDRDKTKEDIDNADTPDKVNNAKNDGEGEIKGHVDNGTSSAKEKQTAKDKLAAAADKIYDRLKNDRDSGKLDYNQYQDLKDKVDNAVDAANGAISNADGTSNINGAESDGESALSGINTDIDKVEAVNTALGKLSDAVNKANDAADAVAKEVGTTPEEKRKLAKEMKDAIEKQRAAAAKNIKDAQNAADDPLNAIKTAGQKGVDSITGLTNDYTDKVNQIKTLKQKADAAKDDLNNLKTDENHNPVLTASDVAQGEADIDDAVQTGISDIYQASSVDDAKTAEQKAEDAVELAKLPTELLAEKNKQIAAINKYATAAEGEIDKFTQSDQNKDGLPADTIAELKAQVEAAKKKAISKINAVTLAKGASQDDFDKAKTNVQNAEKGVAKGGETVDFGEAGIDKVKKLAQQKADIVKAKNDAIAKLEQKQEEANNTIENSGMSAADQKPLKDQVQELVDKAKDQIINISDTDDKGNIKTPEQVKDEADTIINNTVDGFKDPDDNNKVPGISDIINNAQLEGAKTTAEKTLNNKRAQAHDVINGSQLTADQKQKANKAIDDAFNTEKSAIDGKTNIKDVPTNKDEIGKPIDAIWTKPTSSDEKNEWFNDEENNALSGTDGVAGLETGFKELTEKQKDDPDYKDYLNDINNAITAIKDAKNIKDASSAYDKGMTSLNKLNALEQVKADANKAESDIDKSDLNDTAKDRLKGDVDKIVEDTKDKLNQIDSSVGNASTNKDKIDQITHDAQSDISTIKDDFGIEDQSNDVVNANDEISKNHSDAIDTIHNEFGDDSKTPKTDDAYEKNKHVHSTTDEGINSDKTNADKEISKGAIDDAADIAKDKVNHLKHEDGTDYTDADKNKINEQIDKDAKDAKDKIDKADKVTDIDNIRNNGIHQIHQDCSDPATIDNILHGNSNNGNNGGGGVVAPIQPATPAKNPTTNTSDKDKLNGTNVDLSNASDVTLMHNAYLYDETGKRANKVTLGVGSVLTTYGTKTINGKDYYLLVDKGANNKKYYVAVGNVVAATRKLKHNAYIYNQFGKRVKNTGVFKKGKLIKTFGNAVKIRGKKYFIIDKNRFVKAANFAKGVVTVSTAKVEVVPTSAVAEKPKTIVEKTLMHNAYLYDQNGTRANKLIFQAGSKVGTVGKKTVNGKVCYELPDGMFIAAGNIDAKKLKLKHNAYVYNQYGHRANKKVLKKRKSVKTYGNSVKINGKRYFITAKGRFVKKANF</sequence>
<feature type="coiled-coil region" evidence="2">
    <location>
        <begin position="1372"/>
        <end position="1399"/>
    </location>
</feature>
<feature type="domain" description="S-layer protein C-terminal" evidence="4">
    <location>
        <begin position="3200"/>
        <end position="3246"/>
    </location>
</feature>
<feature type="region of interest" description="Disordered" evidence="3">
    <location>
        <begin position="2251"/>
        <end position="2293"/>
    </location>
</feature>
<evidence type="ECO:0000256" key="3">
    <source>
        <dbReference type="SAM" id="MobiDB-lite"/>
    </source>
</evidence>
<evidence type="ECO:0000259" key="6">
    <source>
        <dbReference type="Pfam" id="PF07564"/>
    </source>
</evidence>
<keyword evidence="8" id="KW-1185">Reference proteome</keyword>
<organism evidence="7 8">
    <name type="scientific">Lactobacillus helsingborgensis</name>
    <dbReference type="NCBI Taxonomy" id="1218494"/>
    <lineage>
        <taxon>Bacteria</taxon>
        <taxon>Bacillati</taxon>
        <taxon>Bacillota</taxon>
        <taxon>Bacilli</taxon>
        <taxon>Lactobacillales</taxon>
        <taxon>Lactobacillaceae</taxon>
        <taxon>Lactobacillus</taxon>
    </lineage>
</organism>
<evidence type="ECO:0000313" key="8">
    <source>
        <dbReference type="Proteomes" id="UP001164557"/>
    </source>
</evidence>
<evidence type="ECO:0000313" key="7">
    <source>
        <dbReference type="EMBL" id="UZX30337.1"/>
    </source>
</evidence>
<feature type="coiled-coil region" evidence="2">
    <location>
        <begin position="1539"/>
        <end position="1570"/>
    </location>
</feature>
<keyword evidence="2" id="KW-0175">Coiled coil</keyword>
<feature type="compositionally biased region" description="Low complexity" evidence="3">
    <location>
        <begin position="3173"/>
        <end position="3183"/>
    </location>
</feature>
<dbReference type="Pfam" id="PF03217">
    <property type="entry name" value="SlpA"/>
    <property type="match status" value="4"/>
</dbReference>
<feature type="coiled-coil region" evidence="2">
    <location>
        <begin position="1715"/>
        <end position="1771"/>
    </location>
</feature>